<organism evidence="7 8">
    <name type="scientific">Achromobacter seleniivolatilans</name>
    <dbReference type="NCBI Taxonomy" id="3047478"/>
    <lineage>
        <taxon>Bacteria</taxon>
        <taxon>Pseudomonadati</taxon>
        <taxon>Pseudomonadota</taxon>
        <taxon>Betaproteobacteria</taxon>
        <taxon>Burkholderiales</taxon>
        <taxon>Alcaligenaceae</taxon>
        <taxon>Achromobacter</taxon>
    </lineage>
</organism>
<dbReference type="EMBL" id="CP132976">
    <property type="protein sequence ID" value="WMD20683.1"/>
    <property type="molecule type" value="Genomic_DNA"/>
</dbReference>
<protein>
    <submittedName>
        <fullName evidence="7">MFS transporter</fullName>
    </submittedName>
</protein>
<dbReference type="Pfam" id="PF07690">
    <property type="entry name" value="MFS_1"/>
    <property type="match status" value="1"/>
</dbReference>
<keyword evidence="2 5" id="KW-0812">Transmembrane</keyword>
<dbReference type="InterPro" id="IPR036259">
    <property type="entry name" value="MFS_trans_sf"/>
</dbReference>
<gene>
    <name evidence="7" type="ORF">RAS12_29510</name>
</gene>
<proteinExistence type="predicted"/>
<comment type="subcellular location">
    <subcellularLocation>
        <location evidence="1">Membrane</location>
        <topology evidence="1">Multi-pass membrane protein</topology>
    </subcellularLocation>
</comment>
<feature type="transmembrane region" description="Helical" evidence="5">
    <location>
        <begin position="76"/>
        <end position="104"/>
    </location>
</feature>
<keyword evidence="8" id="KW-1185">Reference proteome</keyword>
<dbReference type="InterPro" id="IPR020846">
    <property type="entry name" value="MFS_dom"/>
</dbReference>
<dbReference type="PROSITE" id="PS00216">
    <property type="entry name" value="SUGAR_TRANSPORT_1"/>
    <property type="match status" value="1"/>
</dbReference>
<feature type="domain" description="Major facilitator superfamily (MFS) profile" evidence="6">
    <location>
        <begin position="1"/>
        <end position="127"/>
    </location>
</feature>
<evidence type="ECO:0000256" key="5">
    <source>
        <dbReference type="SAM" id="Phobius"/>
    </source>
</evidence>
<dbReference type="PROSITE" id="PS50850">
    <property type="entry name" value="MFS"/>
    <property type="match status" value="1"/>
</dbReference>
<dbReference type="Gene3D" id="1.20.1250.20">
    <property type="entry name" value="MFS general substrate transporter like domains"/>
    <property type="match status" value="1"/>
</dbReference>
<dbReference type="InterPro" id="IPR005829">
    <property type="entry name" value="Sugar_transporter_CS"/>
</dbReference>
<name>A0ABY9M3B6_9BURK</name>
<dbReference type="PANTHER" id="PTHR23508">
    <property type="entry name" value="CARBOXYLIC ACID TRANSPORTER PROTEIN HOMOLOG"/>
    <property type="match status" value="1"/>
</dbReference>
<dbReference type="RefSeq" id="WP_306944029.1">
    <property type="nucleotide sequence ID" value="NZ_CP132976.1"/>
</dbReference>
<evidence type="ECO:0000259" key="6">
    <source>
        <dbReference type="PROSITE" id="PS50850"/>
    </source>
</evidence>
<dbReference type="SUPFAM" id="SSF103473">
    <property type="entry name" value="MFS general substrate transporter"/>
    <property type="match status" value="1"/>
</dbReference>
<dbReference type="Proteomes" id="UP001234798">
    <property type="component" value="Chromosome"/>
</dbReference>
<sequence>MGAVLAALAEDKSWNLSSIELGVLGSYALAGMFVGSFAVGTLSDLLGRRRMTLACVTLFSLTMIGVAWAPTPTWFAVFRFIGGLGLGGVIPVAAVLAAVFVILIPGRYAGPPKTNAEPDATPSLQRT</sequence>
<evidence type="ECO:0000256" key="1">
    <source>
        <dbReference type="ARBA" id="ARBA00004141"/>
    </source>
</evidence>
<feature type="transmembrane region" description="Helical" evidence="5">
    <location>
        <begin position="21"/>
        <end position="39"/>
    </location>
</feature>
<evidence type="ECO:0000313" key="8">
    <source>
        <dbReference type="Proteomes" id="UP001234798"/>
    </source>
</evidence>
<feature type="transmembrane region" description="Helical" evidence="5">
    <location>
        <begin position="51"/>
        <end position="70"/>
    </location>
</feature>
<accession>A0ABY9M3B6</accession>
<dbReference type="InterPro" id="IPR011701">
    <property type="entry name" value="MFS"/>
</dbReference>
<keyword evidence="3 5" id="KW-1133">Transmembrane helix</keyword>
<keyword evidence="4 5" id="KW-0472">Membrane</keyword>
<reference evidence="7 8" key="1">
    <citation type="submission" date="2023-08" db="EMBL/GenBank/DDBJ databases">
        <title>Achromobacter seleniivolatilans sp. nov., isolated from seleniferous soil.</title>
        <authorList>
            <person name="Zhang S."/>
            <person name="Li K."/>
            <person name="Peng J."/>
            <person name="Zhao Q."/>
            <person name="Wang H."/>
            <person name="Guo Y."/>
        </authorList>
    </citation>
    <scope>NUCLEOTIDE SEQUENCE [LARGE SCALE GENOMIC DNA]</scope>
    <source>
        <strain evidence="7 8">R39</strain>
    </source>
</reference>
<evidence type="ECO:0000313" key="7">
    <source>
        <dbReference type="EMBL" id="WMD20683.1"/>
    </source>
</evidence>
<evidence type="ECO:0000256" key="4">
    <source>
        <dbReference type="ARBA" id="ARBA00023136"/>
    </source>
</evidence>
<dbReference type="PANTHER" id="PTHR23508:SF10">
    <property type="entry name" value="CARBOXYLIC ACID TRANSPORTER PROTEIN HOMOLOG"/>
    <property type="match status" value="1"/>
</dbReference>
<evidence type="ECO:0000256" key="2">
    <source>
        <dbReference type="ARBA" id="ARBA00022692"/>
    </source>
</evidence>
<evidence type="ECO:0000256" key="3">
    <source>
        <dbReference type="ARBA" id="ARBA00022989"/>
    </source>
</evidence>